<dbReference type="Pfam" id="PF14292">
    <property type="entry name" value="SusE"/>
    <property type="match status" value="1"/>
</dbReference>
<evidence type="ECO:0000259" key="1">
    <source>
        <dbReference type="Pfam" id="PF14292"/>
    </source>
</evidence>
<protein>
    <submittedName>
        <fullName evidence="3">SusE domain-containing protein</fullName>
    </submittedName>
</protein>
<dbReference type="AlphaFoldDB" id="A0A7H0GV57"/>
<evidence type="ECO:0000259" key="2">
    <source>
        <dbReference type="Pfam" id="PF16411"/>
    </source>
</evidence>
<dbReference type="CDD" id="cd12956">
    <property type="entry name" value="CBM_SusE-F_like"/>
    <property type="match status" value="1"/>
</dbReference>
<dbReference type="InterPro" id="IPR032187">
    <property type="entry name" value="SusF/SusE-like_C"/>
</dbReference>
<dbReference type="GO" id="GO:0019867">
    <property type="term" value="C:outer membrane"/>
    <property type="evidence" value="ECO:0007669"/>
    <property type="project" value="InterPro"/>
</dbReference>
<feature type="domain" description="SusE outer membrane protein" evidence="1">
    <location>
        <begin position="23"/>
        <end position="119"/>
    </location>
</feature>
<dbReference type="PROSITE" id="PS51257">
    <property type="entry name" value="PROKAR_LIPOPROTEIN"/>
    <property type="match status" value="1"/>
</dbReference>
<dbReference type="GO" id="GO:2001070">
    <property type="term" value="F:starch binding"/>
    <property type="evidence" value="ECO:0007669"/>
    <property type="project" value="InterPro"/>
</dbReference>
<feature type="domain" description="Outer membrane protein SusF/SusE-like C-terminal" evidence="2">
    <location>
        <begin position="272"/>
        <end position="359"/>
    </location>
</feature>
<dbReference type="RefSeq" id="WP_187732432.1">
    <property type="nucleotide sequence ID" value="NZ_CP060784.1"/>
</dbReference>
<dbReference type="CDD" id="cd12967">
    <property type="entry name" value="CBM_SusE-F_like_u1"/>
    <property type="match status" value="1"/>
</dbReference>
<reference evidence="3 4" key="1">
    <citation type="submission" date="2020-08" db="EMBL/GenBank/DDBJ databases">
        <title>Genome sequence of Hymenobacter qilianensis JCM 19763T.</title>
        <authorList>
            <person name="Hyun D.-W."/>
            <person name="Bae J.-W."/>
        </authorList>
    </citation>
    <scope>NUCLEOTIDE SEQUENCE [LARGE SCALE GENOMIC DNA]</scope>
    <source>
        <strain evidence="3 4">JCM 19763</strain>
    </source>
</reference>
<name>A0A7H0GV57_9BACT</name>
<gene>
    <name evidence="3" type="ORF">H9L05_20235</name>
</gene>
<dbReference type="EMBL" id="CP060784">
    <property type="protein sequence ID" value="QNP52173.1"/>
    <property type="molecule type" value="Genomic_DNA"/>
</dbReference>
<sequence>MKNWLTQILGLCTAVLLLSSCEKDENQIVAKPGRETTLTTVSTNVPLTLEDKDKTYVVYSWTPVSFGYQGEVVTYTLEVDKKGNEFASPKSYSTGAALTKTFTVNEINNLMIDLGAVQDDKTKEYSPIELEVRAKAALGASPTANALAKYSPVTALSGKPYNANAAIVYPSLWVPGAYQGWAPEKAPLIASGDKANTKTYEGYINFTGTDLNFKLTSVAAWSGTNYGKGDADNTLSTDGGAGNLQVPSPGYYLIKANTDKLTWSAEKTTWAVIGSATSKGWDADTPMTYDPATGVWTVTTTLSADGKIKFRANSDWAINYGDKLVDGKGDGLLEGGADDIAVPGAGNYTITLDLSKGAGNYSYTFKKN</sequence>
<dbReference type="InterPro" id="IPR025970">
    <property type="entry name" value="SusE"/>
</dbReference>
<dbReference type="Proteomes" id="UP000516093">
    <property type="component" value="Chromosome"/>
</dbReference>
<dbReference type="Pfam" id="PF16411">
    <property type="entry name" value="SusF_SusE"/>
    <property type="match status" value="1"/>
</dbReference>
<proteinExistence type="predicted"/>
<organism evidence="3 4">
    <name type="scientific">Hymenobacter qilianensis</name>
    <dbReference type="NCBI Taxonomy" id="1385715"/>
    <lineage>
        <taxon>Bacteria</taxon>
        <taxon>Pseudomonadati</taxon>
        <taxon>Bacteroidota</taxon>
        <taxon>Cytophagia</taxon>
        <taxon>Cytophagales</taxon>
        <taxon>Hymenobacteraceae</taxon>
        <taxon>Hymenobacter</taxon>
    </lineage>
</organism>
<keyword evidence="4" id="KW-1185">Reference proteome</keyword>
<dbReference type="KEGG" id="hqi:H9L05_20235"/>
<evidence type="ECO:0000313" key="4">
    <source>
        <dbReference type="Proteomes" id="UP000516093"/>
    </source>
</evidence>
<accession>A0A7H0GV57</accession>
<dbReference type="Gene3D" id="2.60.40.3620">
    <property type="match status" value="2"/>
</dbReference>
<evidence type="ECO:0000313" key="3">
    <source>
        <dbReference type="EMBL" id="QNP52173.1"/>
    </source>
</evidence>